<reference evidence="10" key="1">
    <citation type="submission" date="2022-07" db="EMBL/GenBank/DDBJ databases">
        <title>Phylogenomic reconstructions and comparative analyses of Kickxellomycotina fungi.</title>
        <authorList>
            <person name="Reynolds N.K."/>
            <person name="Stajich J.E."/>
            <person name="Barry K."/>
            <person name="Grigoriev I.V."/>
            <person name="Crous P."/>
            <person name="Smith M.E."/>
        </authorList>
    </citation>
    <scope>NUCLEOTIDE SEQUENCE</scope>
    <source>
        <strain evidence="10">IMI 214461</strain>
    </source>
</reference>
<evidence type="ECO:0000313" key="10">
    <source>
        <dbReference type="EMBL" id="KAJ1996671.1"/>
    </source>
</evidence>
<accession>A0A9W8BCY1</accession>
<protein>
    <recommendedName>
        <fullName evidence="3">tryptophan synthase</fullName>
        <ecNumber evidence="3">4.2.1.20</ecNumber>
    </recommendedName>
</protein>
<evidence type="ECO:0000313" key="11">
    <source>
        <dbReference type="Proteomes" id="UP001150907"/>
    </source>
</evidence>
<evidence type="ECO:0000256" key="2">
    <source>
        <dbReference type="ARBA" id="ARBA00004733"/>
    </source>
</evidence>
<evidence type="ECO:0000256" key="3">
    <source>
        <dbReference type="ARBA" id="ARBA00012043"/>
    </source>
</evidence>
<dbReference type="GO" id="GO:0004834">
    <property type="term" value="F:tryptophan synthase activity"/>
    <property type="evidence" value="ECO:0007669"/>
    <property type="project" value="UniProtKB-EC"/>
</dbReference>
<comment type="pathway">
    <text evidence="2">Amino-acid biosynthesis; L-tryptophan biosynthesis; L-tryptophan from chorismate: step 5/5.</text>
</comment>
<evidence type="ECO:0000256" key="1">
    <source>
        <dbReference type="ARBA" id="ARBA00001933"/>
    </source>
</evidence>
<dbReference type="SUPFAM" id="SSF53686">
    <property type="entry name" value="Tryptophan synthase beta subunit-like PLP-dependent enzymes"/>
    <property type="match status" value="1"/>
</dbReference>
<keyword evidence="8" id="KW-0456">Lyase</keyword>
<dbReference type="InterPro" id="IPR036052">
    <property type="entry name" value="TrpB-like_PALP_sf"/>
</dbReference>
<keyword evidence="7" id="KW-0057">Aromatic amino acid biosynthesis</keyword>
<dbReference type="AlphaFoldDB" id="A0A9W8BCY1"/>
<keyword evidence="5" id="KW-0822">Tryptophan biosynthesis</keyword>
<dbReference type="EMBL" id="JANBQF010001706">
    <property type="protein sequence ID" value="KAJ1996671.1"/>
    <property type="molecule type" value="Genomic_DNA"/>
</dbReference>
<dbReference type="Gene3D" id="3.40.50.1100">
    <property type="match status" value="1"/>
</dbReference>
<comment type="caution">
    <text evidence="10">The sequence shown here is derived from an EMBL/GenBank/DDBJ whole genome shotgun (WGS) entry which is preliminary data.</text>
</comment>
<sequence length="164" mass="17512">MFHPFIEEKGVRLIGAEAAGEGVDTAKHSATISAGSLGVLHGAKTYILQDEKGQIMETHSVAAGLNYPGVGPEHAWLRSTGRGEYYGITDVQALEGFHSLALLEGIIPALESSHAVYQSMQVAAKMRSDEQLVICISGRGDKDVHTVAKALPNIGPLVDWDLCF</sequence>
<dbReference type="PANTHER" id="PTHR48077:SF3">
    <property type="entry name" value="TRYPTOPHAN SYNTHASE"/>
    <property type="match status" value="1"/>
</dbReference>
<keyword evidence="11" id="KW-1185">Reference proteome</keyword>
<comment type="catalytic activity">
    <reaction evidence="9">
        <text>(1S,2R)-1-C-(indol-3-yl)glycerol 3-phosphate + L-serine = D-glyceraldehyde 3-phosphate + L-tryptophan + H2O</text>
        <dbReference type="Rhea" id="RHEA:10532"/>
        <dbReference type="ChEBI" id="CHEBI:15377"/>
        <dbReference type="ChEBI" id="CHEBI:33384"/>
        <dbReference type="ChEBI" id="CHEBI:57912"/>
        <dbReference type="ChEBI" id="CHEBI:58866"/>
        <dbReference type="ChEBI" id="CHEBI:59776"/>
        <dbReference type="EC" id="4.2.1.20"/>
    </reaction>
</comment>
<evidence type="ECO:0000256" key="7">
    <source>
        <dbReference type="ARBA" id="ARBA00023141"/>
    </source>
</evidence>
<dbReference type="FunFam" id="3.40.50.1100:FF:000004">
    <property type="entry name" value="Tryptophan synthase beta chain"/>
    <property type="match status" value="1"/>
</dbReference>
<keyword evidence="6" id="KW-0663">Pyridoxal phosphate</keyword>
<dbReference type="Proteomes" id="UP001150907">
    <property type="component" value="Unassembled WGS sequence"/>
</dbReference>
<dbReference type="PANTHER" id="PTHR48077">
    <property type="entry name" value="TRYPTOPHAN SYNTHASE-RELATED"/>
    <property type="match status" value="1"/>
</dbReference>
<dbReference type="GO" id="GO:0005737">
    <property type="term" value="C:cytoplasm"/>
    <property type="evidence" value="ECO:0007669"/>
    <property type="project" value="TreeGrafter"/>
</dbReference>
<evidence type="ECO:0000256" key="4">
    <source>
        <dbReference type="ARBA" id="ARBA00022605"/>
    </source>
</evidence>
<evidence type="ECO:0000256" key="5">
    <source>
        <dbReference type="ARBA" id="ARBA00022822"/>
    </source>
</evidence>
<name>A0A9W8BCY1_9FUNG</name>
<evidence type="ECO:0000256" key="8">
    <source>
        <dbReference type="ARBA" id="ARBA00023239"/>
    </source>
</evidence>
<dbReference type="OrthoDB" id="10050244at2759"/>
<organism evidence="10 11">
    <name type="scientific">Coemansia thaxteri</name>
    <dbReference type="NCBI Taxonomy" id="2663907"/>
    <lineage>
        <taxon>Eukaryota</taxon>
        <taxon>Fungi</taxon>
        <taxon>Fungi incertae sedis</taxon>
        <taxon>Zoopagomycota</taxon>
        <taxon>Kickxellomycotina</taxon>
        <taxon>Kickxellomycetes</taxon>
        <taxon>Kickxellales</taxon>
        <taxon>Kickxellaceae</taxon>
        <taxon>Coemansia</taxon>
    </lineage>
</organism>
<keyword evidence="4" id="KW-0028">Amino-acid biosynthesis</keyword>
<proteinExistence type="predicted"/>
<dbReference type="EC" id="4.2.1.20" evidence="3"/>
<evidence type="ECO:0000256" key="6">
    <source>
        <dbReference type="ARBA" id="ARBA00022898"/>
    </source>
</evidence>
<evidence type="ECO:0000256" key="9">
    <source>
        <dbReference type="ARBA" id="ARBA00049047"/>
    </source>
</evidence>
<comment type="cofactor">
    <cofactor evidence="1">
        <name>pyridoxal 5'-phosphate</name>
        <dbReference type="ChEBI" id="CHEBI:597326"/>
    </cofactor>
</comment>
<dbReference type="InterPro" id="IPR023026">
    <property type="entry name" value="Trp_synth_beta/beta-like"/>
</dbReference>
<gene>
    <name evidence="10" type="ORF">H4R26_006108</name>
</gene>